<dbReference type="SMART" id="SM00034">
    <property type="entry name" value="CLECT"/>
    <property type="match status" value="1"/>
</dbReference>
<proteinExistence type="predicted"/>
<name>A0A1M6TEP3_SELRU</name>
<gene>
    <name evidence="3" type="ORF">SAMN05216582_10782</name>
</gene>
<protein>
    <submittedName>
        <fullName evidence="3">Lectin C-type domain-containing protein</fullName>
    </submittedName>
</protein>
<dbReference type="EMBL" id="FRBC01000007">
    <property type="protein sequence ID" value="SHK55306.1"/>
    <property type="molecule type" value="Genomic_DNA"/>
</dbReference>
<evidence type="ECO:0000313" key="3">
    <source>
        <dbReference type="EMBL" id="SHK55306.1"/>
    </source>
</evidence>
<dbReference type="InterPro" id="IPR016187">
    <property type="entry name" value="CTDL_fold"/>
</dbReference>
<dbReference type="InterPro" id="IPR050111">
    <property type="entry name" value="C-type_lectin/snaclec_domain"/>
</dbReference>
<evidence type="ECO:0000313" key="4">
    <source>
        <dbReference type="Proteomes" id="UP000184263"/>
    </source>
</evidence>
<dbReference type="Pfam" id="PF00059">
    <property type="entry name" value="Lectin_C"/>
    <property type="match status" value="1"/>
</dbReference>
<reference evidence="3 4" key="1">
    <citation type="submission" date="2016-11" db="EMBL/GenBank/DDBJ databases">
        <authorList>
            <person name="Jaros S."/>
            <person name="Januszkiewicz K."/>
            <person name="Wedrychowicz H."/>
        </authorList>
    </citation>
    <scope>NUCLEOTIDE SEQUENCE [LARGE SCALE GENOMIC DNA]</scope>
    <source>
        <strain evidence="3 4">HD4</strain>
    </source>
</reference>
<dbReference type="InterPro" id="IPR001304">
    <property type="entry name" value="C-type_lectin-like"/>
</dbReference>
<accession>A0A1M6TEP3</accession>
<keyword evidence="1" id="KW-0732">Signal</keyword>
<dbReference type="CDD" id="cd00037">
    <property type="entry name" value="CLECT"/>
    <property type="match status" value="1"/>
</dbReference>
<dbReference type="PANTHER" id="PTHR22803">
    <property type="entry name" value="MANNOSE, PHOSPHOLIPASE, LECTIN RECEPTOR RELATED"/>
    <property type="match status" value="1"/>
</dbReference>
<dbReference type="Gene3D" id="3.10.100.10">
    <property type="entry name" value="Mannose-Binding Protein A, subunit A"/>
    <property type="match status" value="1"/>
</dbReference>
<dbReference type="Proteomes" id="UP000184263">
    <property type="component" value="Unassembled WGS sequence"/>
</dbReference>
<feature type="signal peptide" evidence="1">
    <location>
        <begin position="1"/>
        <end position="24"/>
    </location>
</feature>
<sequence length="342" mass="38075">MIRKKLLGMSLALLFLGGVPMAYAEPVEVDAEGQADMGDNDTRMDVKQRAFKDAKRMAVERAGTWLTSSTEVVNGEVTKDEIVTAAIGRVEILSGPEYTSDANMSTWRAKIKARVDTAQMEQIINELAARKRAGQEVLSHEPTHAPLSVSMDASPSGYSAPPVPVAPAPYAPVRAQTMTYEDRINTSTATPDNYVNYPGVEAFNGHHYKVFNTVNVTWMEAQMLCKEAGGHLAVITSKEEYAFVWGLVQKKGTKNCYWLGARRDKNNNWSWVNGEPLTFTKWSDKQPDNWGTEDVLMLYRLPNPMAKKTKAGEWNDINSDGSCFDEPFFGKQNFGLICEWDA</sequence>
<dbReference type="PROSITE" id="PS50041">
    <property type="entry name" value="C_TYPE_LECTIN_2"/>
    <property type="match status" value="1"/>
</dbReference>
<dbReference type="AlphaFoldDB" id="A0A1M6TEP3"/>
<organism evidence="3 4">
    <name type="scientific">Selenomonas ruminantium</name>
    <dbReference type="NCBI Taxonomy" id="971"/>
    <lineage>
        <taxon>Bacteria</taxon>
        <taxon>Bacillati</taxon>
        <taxon>Bacillota</taxon>
        <taxon>Negativicutes</taxon>
        <taxon>Selenomonadales</taxon>
        <taxon>Selenomonadaceae</taxon>
        <taxon>Selenomonas</taxon>
    </lineage>
</organism>
<dbReference type="RefSeq" id="WP_081371862.1">
    <property type="nucleotide sequence ID" value="NZ_FRBC01000007.1"/>
</dbReference>
<feature type="domain" description="C-type lectin" evidence="2">
    <location>
        <begin position="203"/>
        <end position="316"/>
    </location>
</feature>
<evidence type="ECO:0000259" key="2">
    <source>
        <dbReference type="PROSITE" id="PS50041"/>
    </source>
</evidence>
<evidence type="ECO:0000256" key="1">
    <source>
        <dbReference type="SAM" id="SignalP"/>
    </source>
</evidence>
<feature type="chain" id="PRO_5012364531" evidence="1">
    <location>
        <begin position="25"/>
        <end position="342"/>
    </location>
</feature>
<dbReference type="SUPFAM" id="SSF56436">
    <property type="entry name" value="C-type lectin-like"/>
    <property type="match status" value="1"/>
</dbReference>
<dbReference type="InterPro" id="IPR016186">
    <property type="entry name" value="C-type_lectin-like/link_sf"/>
</dbReference>
<dbReference type="OrthoDB" id="1818597at2"/>